<dbReference type="InterPro" id="IPR012280">
    <property type="entry name" value="Semialdhyde_DH_dimer_dom"/>
</dbReference>
<dbReference type="EC" id="1.2.1.11" evidence="11"/>
<dbReference type="GO" id="GO:0050661">
    <property type="term" value="F:NADP binding"/>
    <property type="evidence" value="ECO:0007669"/>
    <property type="project" value="InterPro"/>
</dbReference>
<dbReference type="Gene3D" id="3.40.50.720">
    <property type="entry name" value="NAD(P)-binding Rossmann-like Domain"/>
    <property type="match status" value="1"/>
</dbReference>
<comment type="similarity">
    <text evidence="1">Belongs to the aspartate-semialdehyde dehydrogenase family.</text>
</comment>
<evidence type="ECO:0000259" key="10">
    <source>
        <dbReference type="SMART" id="SM00859"/>
    </source>
</evidence>
<dbReference type="InterPro" id="IPR005676">
    <property type="entry name" value="Asp_semi-ald_DH_pep-lack"/>
</dbReference>
<dbReference type="GO" id="GO:0004073">
    <property type="term" value="F:aspartate-semialdehyde dehydrogenase activity"/>
    <property type="evidence" value="ECO:0007669"/>
    <property type="project" value="UniProtKB-EC"/>
</dbReference>
<evidence type="ECO:0000256" key="7">
    <source>
        <dbReference type="ARBA" id="ARBA00023154"/>
    </source>
</evidence>
<dbReference type="AlphaFoldDB" id="A0A7C4FHA5"/>
<dbReference type="SUPFAM" id="SSF51735">
    <property type="entry name" value="NAD(P)-binding Rossmann-fold domains"/>
    <property type="match status" value="1"/>
</dbReference>
<dbReference type="Pfam" id="PF02774">
    <property type="entry name" value="Semialdhyde_dhC"/>
    <property type="match status" value="1"/>
</dbReference>
<dbReference type="Pfam" id="PF01118">
    <property type="entry name" value="Semialdhyde_dh"/>
    <property type="match status" value="1"/>
</dbReference>
<evidence type="ECO:0000256" key="2">
    <source>
        <dbReference type="ARBA" id="ARBA00022605"/>
    </source>
</evidence>
<evidence type="ECO:0000256" key="6">
    <source>
        <dbReference type="ARBA" id="ARBA00023002"/>
    </source>
</evidence>
<keyword evidence="4" id="KW-0521">NADP</keyword>
<dbReference type="CDD" id="cd18130">
    <property type="entry name" value="ASADH_C_arch_fung_like"/>
    <property type="match status" value="1"/>
</dbReference>
<protein>
    <submittedName>
        <fullName evidence="11">Aspartate-semialdehyde dehydrogenase</fullName>
        <ecNumber evidence="11">1.2.1.11</ecNumber>
    </submittedName>
</protein>
<feature type="domain" description="Semialdehyde dehydrogenase NAD-binding" evidence="10">
    <location>
        <begin position="4"/>
        <end position="132"/>
    </location>
</feature>
<evidence type="ECO:0000256" key="1">
    <source>
        <dbReference type="ARBA" id="ARBA00010584"/>
    </source>
</evidence>
<dbReference type="GO" id="GO:0019877">
    <property type="term" value="P:diaminopimelate biosynthetic process"/>
    <property type="evidence" value="ECO:0007669"/>
    <property type="project" value="UniProtKB-KW"/>
</dbReference>
<keyword evidence="5" id="KW-0220">Diaminopimelate biosynthesis</keyword>
<keyword evidence="8" id="KW-0486">Methionine biosynthesis</keyword>
<evidence type="ECO:0000256" key="5">
    <source>
        <dbReference type="ARBA" id="ARBA00022915"/>
    </source>
</evidence>
<keyword evidence="3" id="KW-0791">Threonine biosynthesis</keyword>
<dbReference type="GO" id="GO:0046983">
    <property type="term" value="F:protein dimerization activity"/>
    <property type="evidence" value="ECO:0007669"/>
    <property type="project" value="InterPro"/>
</dbReference>
<dbReference type="FunFam" id="3.30.360.10:FF:000016">
    <property type="entry name" value="Probable aspartate-semialdehyde dehydrogenase"/>
    <property type="match status" value="1"/>
</dbReference>
<name>A0A7C4FHA5_9CREN</name>
<dbReference type="InterPro" id="IPR000534">
    <property type="entry name" value="Semialdehyde_DH_NAD-bd"/>
</dbReference>
<evidence type="ECO:0000256" key="8">
    <source>
        <dbReference type="ARBA" id="ARBA00023167"/>
    </source>
</evidence>
<accession>A0A7C4FHA5</accession>
<evidence type="ECO:0000313" key="11">
    <source>
        <dbReference type="EMBL" id="HGI87530.1"/>
    </source>
</evidence>
<dbReference type="NCBIfam" id="NF006416">
    <property type="entry name" value="PRK08664.1"/>
    <property type="match status" value="1"/>
</dbReference>
<evidence type="ECO:0000256" key="3">
    <source>
        <dbReference type="ARBA" id="ARBA00022697"/>
    </source>
</evidence>
<keyword evidence="6 11" id="KW-0560">Oxidoreductase</keyword>
<proteinExistence type="inferred from homology"/>
<dbReference type="GO" id="GO:0051287">
    <property type="term" value="F:NAD binding"/>
    <property type="evidence" value="ECO:0007669"/>
    <property type="project" value="InterPro"/>
</dbReference>
<dbReference type="Gene3D" id="3.30.360.10">
    <property type="entry name" value="Dihydrodipicolinate Reductase, domain 2"/>
    <property type="match status" value="1"/>
</dbReference>
<dbReference type="PANTHER" id="PTHR46718">
    <property type="entry name" value="ASPARTATE-SEMIALDEHYDE DEHYDROGENASE"/>
    <property type="match status" value="1"/>
</dbReference>
<feature type="active site" description="Proton acceptor" evidence="9">
    <location>
        <position position="245"/>
    </location>
</feature>
<dbReference type="CDD" id="cd02315">
    <property type="entry name" value="ScASADH_like_N"/>
    <property type="match status" value="1"/>
</dbReference>
<reference evidence="11" key="1">
    <citation type="journal article" date="2020" name="mSystems">
        <title>Genome- and Community-Level Interaction Insights into Carbon Utilization and Element Cycling Functions of Hydrothermarchaeota in Hydrothermal Sediment.</title>
        <authorList>
            <person name="Zhou Z."/>
            <person name="Liu Y."/>
            <person name="Xu W."/>
            <person name="Pan J."/>
            <person name="Luo Z.H."/>
            <person name="Li M."/>
        </authorList>
    </citation>
    <scope>NUCLEOTIDE SEQUENCE [LARGE SCALE GENOMIC DNA]</scope>
    <source>
        <strain evidence="11">SpSt-732</strain>
    </source>
</reference>
<feature type="active site" description="Acyl-thioester intermediate" evidence="9">
    <location>
        <position position="151"/>
    </location>
</feature>
<comment type="caution">
    <text evidence="11">The sequence shown here is derived from an EMBL/GenBank/DDBJ whole genome shotgun (WGS) entry which is preliminary data.</text>
</comment>
<gene>
    <name evidence="11" type="primary">asd</name>
    <name evidence="11" type="ORF">ENV14_03960</name>
</gene>
<evidence type="ECO:0000256" key="4">
    <source>
        <dbReference type="ARBA" id="ARBA00022857"/>
    </source>
</evidence>
<dbReference type="PIRSF" id="PIRSF000148">
    <property type="entry name" value="ASA_dh"/>
    <property type="match status" value="1"/>
</dbReference>
<dbReference type="GO" id="GO:0009086">
    <property type="term" value="P:methionine biosynthetic process"/>
    <property type="evidence" value="ECO:0007669"/>
    <property type="project" value="UniProtKB-KW"/>
</dbReference>
<dbReference type="EMBL" id="DTFF01000038">
    <property type="protein sequence ID" value="HGI87530.1"/>
    <property type="molecule type" value="Genomic_DNA"/>
</dbReference>
<dbReference type="SMART" id="SM00859">
    <property type="entry name" value="Semialdhyde_dh"/>
    <property type="match status" value="1"/>
</dbReference>
<dbReference type="GO" id="GO:0009088">
    <property type="term" value="P:threonine biosynthetic process"/>
    <property type="evidence" value="ECO:0007669"/>
    <property type="project" value="UniProtKB-KW"/>
</dbReference>
<dbReference type="GO" id="GO:0009085">
    <property type="term" value="P:lysine biosynthetic process"/>
    <property type="evidence" value="ECO:0007669"/>
    <property type="project" value="UniProtKB-KW"/>
</dbReference>
<keyword evidence="2" id="KW-0028">Amino-acid biosynthesis</keyword>
<dbReference type="NCBIfam" id="TIGR00978">
    <property type="entry name" value="asd_EA"/>
    <property type="match status" value="1"/>
</dbReference>
<evidence type="ECO:0000256" key="9">
    <source>
        <dbReference type="PIRSR" id="PIRSR000148-1"/>
    </source>
</evidence>
<keyword evidence="7" id="KW-0457">Lysine biosynthesis</keyword>
<dbReference type="SUPFAM" id="SSF55347">
    <property type="entry name" value="Glyceraldehyde-3-phosphate dehydrogenase-like, C-terminal domain"/>
    <property type="match status" value="1"/>
</dbReference>
<dbReference type="InterPro" id="IPR051823">
    <property type="entry name" value="ASADH-related"/>
</dbReference>
<dbReference type="InterPro" id="IPR036291">
    <property type="entry name" value="NAD(P)-bd_dom_sf"/>
</dbReference>
<sequence>MKKRVAVLGATGIVGQRFVRFLSDHPWFDLELVMASERSAGKVYAEAVTWVLEKPMPKRAYELTLYPINVDLIARERIDIVFTALPPDAARELEPQLAKKGIVVVSNASPMRLEPDIPLLNPEVNADHIDVIEVQRRNRGWSGAILKVPNCTTAIATLSLKPLLDAFGIGKIVIATMQALSGAGLTGVPSMLILDNLIPYIEGEEEKVESESRKILGEFNGRVIEINNAISVTASCHRVMVLEGHTEAIFVELKAKATIDEVIKVMEEFKDNKIKGMGLPTAPEKPVIVRREADRPQPRLDRLEGNGMSVVVGRLREDKTLNGVKYVALGHNTIRGAAGTGVLIAELLVKKGYV</sequence>
<organism evidence="11">
    <name type="scientific">Ignisphaera aggregans</name>
    <dbReference type="NCBI Taxonomy" id="334771"/>
    <lineage>
        <taxon>Archaea</taxon>
        <taxon>Thermoproteota</taxon>
        <taxon>Thermoprotei</taxon>
        <taxon>Desulfurococcales</taxon>
        <taxon>Desulfurococcaceae</taxon>
        <taxon>Ignisphaera</taxon>
    </lineage>
</organism>
<dbReference type="PANTHER" id="PTHR46718:SF1">
    <property type="entry name" value="ASPARTATE-SEMIALDEHYDE DEHYDROGENASE"/>
    <property type="match status" value="1"/>
</dbReference>